<organism evidence="2 3">
    <name type="scientific">Microvirga tunisiensis</name>
    <dbReference type="NCBI Taxonomy" id="2108360"/>
    <lineage>
        <taxon>Bacteria</taxon>
        <taxon>Pseudomonadati</taxon>
        <taxon>Pseudomonadota</taxon>
        <taxon>Alphaproteobacteria</taxon>
        <taxon>Hyphomicrobiales</taxon>
        <taxon>Methylobacteriaceae</taxon>
        <taxon>Microvirga</taxon>
    </lineage>
</organism>
<protein>
    <recommendedName>
        <fullName evidence="4">Alkaline proteinase inhibitor/ Outer membrane lipoprotein Omp19 domain-containing protein</fullName>
    </recommendedName>
</protein>
<evidence type="ECO:0008006" key="4">
    <source>
        <dbReference type="Google" id="ProtNLM"/>
    </source>
</evidence>
<feature type="chain" id="PRO_5030135472" description="Alkaline proteinase inhibitor/ Outer membrane lipoprotein Omp19 domain-containing protein" evidence="1">
    <location>
        <begin position="23"/>
        <end position="145"/>
    </location>
</feature>
<gene>
    <name evidence="2" type="ORF">FS320_17875</name>
</gene>
<evidence type="ECO:0000256" key="1">
    <source>
        <dbReference type="SAM" id="SignalP"/>
    </source>
</evidence>
<sequence length="145" mass="15644">MRFAQLSVAAALVISCVFPALAQQSAPPGYKLKPTLSYENVSKDPDGIWPDDELMPSGMRNEYPDISTARISLPSGEWILSVQNGGCSMQSDCPYILALKKNGQITRMSRGYLGGNGTATLSMDYSKLFVDTFSGVETQPVGPTE</sequence>
<name>A0A5N7MIW2_9HYPH</name>
<evidence type="ECO:0000313" key="2">
    <source>
        <dbReference type="EMBL" id="MPR27032.1"/>
    </source>
</evidence>
<dbReference type="AlphaFoldDB" id="A0A5N7MIW2"/>
<dbReference type="RefSeq" id="WP_152713179.1">
    <property type="nucleotide sequence ID" value="NZ_VOSJ01000071.1"/>
</dbReference>
<dbReference type="PROSITE" id="PS51257">
    <property type="entry name" value="PROKAR_LIPOPROTEIN"/>
    <property type="match status" value="1"/>
</dbReference>
<dbReference type="EMBL" id="VOSK01000070">
    <property type="protein sequence ID" value="MPR27032.1"/>
    <property type="molecule type" value="Genomic_DNA"/>
</dbReference>
<keyword evidence="3" id="KW-1185">Reference proteome</keyword>
<evidence type="ECO:0000313" key="3">
    <source>
        <dbReference type="Proteomes" id="UP000403266"/>
    </source>
</evidence>
<accession>A0A5N7MIW2</accession>
<dbReference type="OrthoDB" id="8368168at2"/>
<proteinExistence type="predicted"/>
<reference evidence="2 3" key="1">
    <citation type="journal article" date="2019" name="Syst. Appl. Microbiol.">
        <title>Microvirga tunisiensis sp. nov., a root nodule symbiotic bacterium isolated from Lupinus micranthus and L. luteus grown in Northern Tunisia.</title>
        <authorList>
            <person name="Msaddak A."/>
            <person name="Rejili M."/>
            <person name="Duran D."/>
            <person name="Mars M."/>
            <person name="Palacios J.M."/>
            <person name="Ruiz-Argueso T."/>
            <person name="Rey L."/>
            <person name="Imperial J."/>
        </authorList>
    </citation>
    <scope>NUCLEOTIDE SEQUENCE [LARGE SCALE GENOMIC DNA]</scope>
    <source>
        <strain evidence="2 3">Lmie10</strain>
    </source>
</reference>
<comment type="caution">
    <text evidence="2">The sequence shown here is derived from an EMBL/GenBank/DDBJ whole genome shotgun (WGS) entry which is preliminary data.</text>
</comment>
<feature type="signal peptide" evidence="1">
    <location>
        <begin position="1"/>
        <end position="22"/>
    </location>
</feature>
<keyword evidence="1" id="KW-0732">Signal</keyword>
<dbReference type="Proteomes" id="UP000403266">
    <property type="component" value="Unassembled WGS sequence"/>
</dbReference>